<feature type="region of interest" description="Disordered" evidence="1">
    <location>
        <begin position="17"/>
        <end position="59"/>
    </location>
</feature>
<feature type="compositionally biased region" description="Low complexity" evidence="1">
    <location>
        <begin position="134"/>
        <end position="156"/>
    </location>
</feature>
<protein>
    <submittedName>
        <fullName evidence="3">Uncharacterized protein</fullName>
    </submittedName>
</protein>
<feature type="region of interest" description="Disordered" evidence="1">
    <location>
        <begin position="119"/>
        <end position="159"/>
    </location>
</feature>
<feature type="compositionally biased region" description="Low complexity" evidence="1">
    <location>
        <begin position="523"/>
        <end position="536"/>
    </location>
</feature>
<feature type="compositionally biased region" description="Pro residues" evidence="1">
    <location>
        <begin position="22"/>
        <end position="34"/>
    </location>
</feature>
<accession>A0A9P6PQH3</accession>
<feature type="region of interest" description="Disordered" evidence="1">
    <location>
        <begin position="212"/>
        <end position="247"/>
    </location>
</feature>
<dbReference type="EMBL" id="JAAAJB010000814">
    <property type="protein sequence ID" value="KAG0250880.1"/>
    <property type="molecule type" value="Genomic_DNA"/>
</dbReference>
<evidence type="ECO:0000256" key="1">
    <source>
        <dbReference type="SAM" id="MobiDB-lite"/>
    </source>
</evidence>
<evidence type="ECO:0000256" key="2">
    <source>
        <dbReference type="SAM" id="Phobius"/>
    </source>
</evidence>
<feature type="region of interest" description="Disordered" evidence="1">
    <location>
        <begin position="394"/>
        <end position="452"/>
    </location>
</feature>
<keyword evidence="4" id="KW-1185">Reference proteome</keyword>
<feature type="region of interest" description="Disordered" evidence="1">
    <location>
        <begin position="466"/>
        <end position="583"/>
    </location>
</feature>
<feature type="compositionally biased region" description="Polar residues" evidence="1">
    <location>
        <begin position="272"/>
        <end position="281"/>
    </location>
</feature>
<evidence type="ECO:0000313" key="4">
    <source>
        <dbReference type="Proteomes" id="UP000807716"/>
    </source>
</evidence>
<dbReference type="OrthoDB" id="2408808at2759"/>
<sequence length="583" mass="62789">MDCIFQVHHSSAHLNLHKRAPPILPPPGSPPPSLEPSGTGSAGPSQTSIEGGGGGSSTSEADQRTLIIAASVGGTLLLVVALAIFFICLKRRRASRRIHQLQGFLPTFLDKDRTERYFREKPLSRNSSLKRGPSSSSAKGQAKATATAKAATPASANNNESQLTLQENASHSTLVTPPSQAVVSNLHNRAKAVPLARQHSLEKQGSGVFQQVLLDPSPSPSPPEASQAQWPQQQQQQQQPSPTEAGSGILGAIRRTISIRTASKDSPKQKQPGPSTPTEAQPSVLIGERGMQQLPERRTSDDLLRFPDGEEYHIATTDRGVPTSSSIEYQMNRFSSTSTQGGNNGSGGRNSSNDMLLLDPNRFSTMSVMFDARQLEEHQQQQEAAHNMYYQSHMETPRSQQTPSSTTTTTPSPTTGGNVTLSHPHHHHRTGSMSRQSMESGSSANSSDDDNAAISQLPEHQRLQAFHDPPSLTSPGGGGGGGSAMHLPYSTTTLPTSMPVPFSPGSYVPTTQYSPQPRHQHLHQQQQQQQHTFSQQPFDDKHELDEDDAQPVEMLMPTHTPPPPSLFAQPAAGGWSSAGPYQQ</sequence>
<dbReference type="Gene3D" id="1.20.5.100">
    <property type="entry name" value="Cytochrome c1, transmembrane anchor, C-terminal"/>
    <property type="match status" value="1"/>
</dbReference>
<comment type="caution">
    <text evidence="3">The sequence shown here is derived from an EMBL/GenBank/DDBJ whole genome shotgun (WGS) entry which is preliminary data.</text>
</comment>
<feature type="compositionally biased region" description="Low complexity" evidence="1">
    <location>
        <begin position="35"/>
        <end position="49"/>
    </location>
</feature>
<dbReference type="Proteomes" id="UP000807716">
    <property type="component" value="Unassembled WGS sequence"/>
</dbReference>
<dbReference type="AlphaFoldDB" id="A0A9P6PQH3"/>
<feature type="region of interest" description="Disordered" evidence="1">
    <location>
        <begin position="259"/>
        <end position="307"/>
    </location>
</feature>
<gene>
    <name evidence="3" type="ORF">DFQ27_009165</name>
</gene>
<proteinExistence type="predicted"/>
<keyword evidence="2" id="KW-1133">Transmembrane helix</keyword>
<keyword evidence="2" id="KW-0472">Membrane</keyword>
<feature type="compositionally biased region" description="Low complexity" evidence="1">
    <location>
        <begin position="431"/>
        <end position="446"/>
    </location>
</feature>
<keyword evidence="2" id="KW-0812">Transmembrane</keyword>
<organism evidence="3 4">
    <name type="scientific">Actinomortierella ambigua</name>
    <dbReference type="NCBI Taxonomy" id="1343610"/>
    <lineage>
        <taxon>Eukaryota</taxon>
        <taxon>Fungi</taxon>
        <taxon>Fungi incertae sedis</taxon>
        <taxon>Mucoromycota</taxon>
        <taxon>Mortierellomycotina</taxon>
        <taxon>Mortierellomycetes</taxon>
        <taxon>Mortierellales</taxon>
        <taxon>Mortierellaceae</taxon>
        <taxon>Actinomortierella</taxon>
    </lineage>
</organism>
<feature type="compositionally biased region" description="Basic and acidic residues" evidence="1">
    <location>
        <begin position="295"/>
        <end position="307"/>
    </location>
</feature>
<feature type="compositionally biased region" description="Low complexity" evidence="1">
    <location>
        <begin position="224"/>
        <end position="242"/>
    </location>
</feature>
<evidence type="ECO:0000313" key="3">
    <source>
        <dbReference type="EMBL" id="KAG0250880.1"/>
    </source>
</evidence>
<reference evidence="3" key="1">
    <citation type="journal article" date="2020" name="Fungal Divers.">
        <title>Resolving the Mortierellaceae phylogeny through synthesis of multi-gene phylogenetics and phylogenomics.</title>
        <authorList>
            <person name="Vandepol N."/>
            <person name="Liber J."/>
            <person name="Desiro A."/>
            <person name="Na H."/>
            <person name="Kennedy M."/>
            <person name="Barry K."/>
            <person name="Grigoriev I.V."/>
            <person name="Miller A.N."/>
            <person name="O'Donnell K."/>
            <person name="Stajich J.E."/>
            <person name="Bonito G."/>
        </authorList>
    </citation>
    <scope>NUCLEOTIDE SEQUENCE</scope>
    <source>
        <strain evidence="3">BC1065</strain>
    </source>
</reference>
<feature type="transmembrane region" description="Helical" evidence="2">
    <location>
        <begin position="66"/>
        <end position="89"/>
    </location>
</feature>
<feature type="compositionally biased region" description="Low complexity" evidence="1">
    <location>
        <begin position="397"/>
        <end position="415"/>
    </location>
</feature>
<name>A0A9P6PQH3_9FUNG</name>
<dbReference type="CDD" id="cd12094">
    <property type="entry name" value="TM_ErbB2"/>
    <property type="match status" value="1"/>
</dbReference>
<feature type="region of interest" description="Disordered" evidence="1">
    <location>
        <begin position="335"/>
        <end position="357"/>
    </location>
</feature>